<proteinExistence type="predicted"/>
<dbReference type="EMBL" id="JAHDVG010000485">
    <property type="protein sequence ID" value="KAH1168684.1"/>
    <property type="molecule type" value="Genomic_DNA"/>
</dbReference>
<dbReference type="AlphaFoldDB" id="A0A9D3WQW6"/>
<evidence type="ECO:0000256" key="1">
    <source>
        <dbReference type="SAM" id="Phobius"/>
    </source>
</evidence>
<organism evidence="2 3">
    <name type="scientific">Mauremys mutica</name>
    <name type="common">yellowpond turtle</name>
    <dbReference type="NCBI Taxonomy" id="74926"/>
    <lineage>
        <taxon>Eukaryota</taxon>
        <taxon>Metazoa</taxon>
        <taxon>Chordata</taxon>
        <taxon>Craniata</taxon>
        <taxon>Vertebrata</taxon>
        <taxon>Euteleostomi</taxon>
        <taxon>Archelosauria</taxon>
        <taxon>Testudinata</taxon>
        <taxon>Testudines</taxon>
        <taxon>Cryptodira</taxon>
        <taxon>Durocryptodira</taxon>
        <taxon>Testudinoidea</taxon>
        <taxon>Geoemydidae</taxon>
        <taxon>Geoemydinae</taxon>
        <taxon>Mauremys</taxon>
    </lineage>
</organism>
<feature type="transmembrane region" description="Helical" evidence="1">
    <location>
        <begin position="65"/>
        <end position="81"/>
    </location>
</feature>
<evidence type="ECO:0000313" key="2">
    <source>
        <dbReference type="EMBL" id="KAH1168684.1"/>
    </source>
</evidence>
<feature type="transmembrane region" description="Helical" evidence="1">
    <location>
        <begin position="33"/>
        <end position="59"/>
    </location>
</feature>
<sequence length="103" mass="12469">MLKLTLYSDITYENMAFFCYVKLKFHKMSAASFIIYLMNTFYKGNPCLLAFLYMLYTWYLIREHYMKYFSFFMTAINFLLSKKRGSPAHMQLKESSLTFHIKQ</sequence>
<keyword evidence="3" id="KW-1185">Reference proteome</keyword>
<reference evidence="2" key="1">
    <citation type="submission" date="2021-09" db="EMBL/GenBank/DDBJ databases">
        <title>The genome of Mauremys mutica provides insights into the evolution of semi-aquatic lifestyle.</title>
        <authorList>
            <person name="Gong S."/>
            <person name="Gao Y."/>
        </authorList>
    </citation>
    <scope>NUCLEOTIDE SEQUENCE</scope>
    <source>
        <strain evidence="2">MM-2020</strain>
        <tissue evidence="2">Muscle</tissue>
    </source>
</reference>
<protein>
    <submittedName>
        <fullName evidence="2">Uncharacterized protein</fullName>
    </submittedName>
</protein>
<comment type="caution">
    <text evidence="2">The sequence shown here is derived from an EMBL/GenBank/DDBJ whole genome shotgun (WGS) entry which is preliminary data.</text>
</comment>
<name>A0A9D3WQW6_9SAUR</name>
<keyword evidence="1" id="KW-0472">Membrane</keyword>
<dbReference type="Proteomes" id="UP000827986">
    <property type="component" value="Unassembled WGS sequence"/>
</dbReference>
<keyword evidence="1" id="KW-0812">Transmembrane</keyword>
<accession>A0A9D3WQW6</accession>
<gene>
    <name evidence="2" type="ORF">KIL84_013274</name>
</gene>
<keyword evidence="1" id="KW-1133">Transmembrane helix</keyword>
<evidence type="ECO:0000313" key="3">
    <source>
        <dbReference type="Proteomes" id="UP000827986"/>
    </source>
</evidence>